<gene>
    <name evidence="7" type="ORF">ACHHYP_04592</name>
</gene>
<dbReference type="Proteomes" id="UP000243579">
    <property type="component" value="Unassembled WGS sequence"/>
</dbReference>
<dbReference type="Pfam" id="PF22916">
    <property type="entry name" value="UTP25_NTPase-like"/>
    <property type="match status" value="2"/>
</dbReference>
<evidence type="ECO:0000256" key="4">
    <source>
        <dbReference type="SAM" id="MobiDB-lite"/>
    </source>
</evidence>
<organism evidence="7 8">
    <name type="scientific">Achlya hypogyna</name>
    <name type="common">Oomycete</name>
    <name type="synonym">Protoachlya hypogyna</name>
    <dbReference type="NCBI Taxonomy" id="1202772"/>
    <lineage>
        <taxon>Eukaryota</taxon>
        <taxon>Sar</taxon>
        <taxon>Stramenopiles</taxon>
        <taxon>Oomycota</taxon>
        <taxon>Saprolegniomycetes</taxon>
        <taxon>Saprolegniales</taxon>
        <taxon>Achlyaceae</taxon>
        <taxon>Achlya</taxon>
    </lineage>
</organism>
<comment type="similarity">
    <text evidence="2">Belongs to the UTP25 family.</text>
</comment>
<evidence type="ECO:0000256" key="2">
    <source>
        <dbReference type="ARBA" id="ARBA00009223"/>
    </source>
</evidence>
<name>A0A1V9Z0M6_ACHHY</name>
<reference evidence="7 8" key="1">
    <citation type="journal article" date="2014" name="Genome Biol. Evol.">
        <title>The secreted proteins of Achlya hypogyna and Thraustotheca clavata identify the ancestral oomycete secretome and reveal gene acquisitions by horizontal gene transfer.</title>
        <authorList>
            <person name="Misner I."/>
            <person name="Blouin N."/>
            <person name="Leonard G."/>
            <person name="Richards T.A."/>
            <person name="Lane C.E."/>
        </authorList>
    </citation>
    <scope>NUCLEOTIDE SEQUENCE [LARGE SCALE GENOMIC DNA]</scope>
    <source>
        <strain evidence="7 8">ATCC 48635</strain>
    </source>
</reference>
<accession>A0A1V9Z0M6</accession>
<comment type="caution">
    <text evidence="7">The sequence shown here is derived from an EMBL/GenBank/DDBJ whole genome shotgun (WGS) entry which is preliminary data.</text>
</comment>
<keyword evidence="8" id="KW-1185">Reference proteome</keyword>
<dbReference type="InterPro" id="IPR053939">
    <property type="entry name" value="UTP25_C"/>
</dbReference>
<feature type="region of interest" description="Disordered" evidence="4">
    <location>
        <begin position="128"/>
        <end position="200"/>
    </location>
</feature>
<dbReference type="AlphaFoldDB" id="A0A1V9Z0M6"/>
<proteinExistence type="inferred from homology"/>
<keyword evidence="3" id="KW-0539">Nucleus</keyword>
<feature type="compositionally biased region" description="Acidic residues" evidence="4">
    <location>
        <begin position="132"/>
        <end position="198"/>
    </location>
</feature>
<sequence>MAKGGKKKGGKRKRHAWDDEGKAAAAPAPAVKGKKFDSMFSQWKKTNVQRRNVRQDKALSYEQLKAQQLAELRKTTAGDISDDDEEEVAPGSGSGDDSSSESEAEALAPPRKKASTFQSFVSLFQAAPAAISDDEDEAEDDDMAGEEAVADEDDDAADDTEDAANDTEQDAEPTTESHADDDDEDPAPGQTNEDDEDKDPYRARYLLKEPSEADLAAMATAKPAPFVKLSTADSLETHVRKGFYDAAPSHRSQPLTHVRSRLYAAWKQKDLLALTPLQEQLQGALGAYKDLLYCNQTTANLAEIRRVVMMHVTNHVVKSRDTIARNTERLGRNAAAEYRDQGYSRPTVQKIKFIFVLNVRIQVLILAPLRSAAYSLVHELLALLPETTTTVHNKERFEEDFGVEEPSALEGTEWQKIFQAGNNDDAFQLGIALSRKSVRLYAEYHHADIIIASPLSLRKTIGDAIVDVAPGDKTSVKLPVDYLSSIEVCVLDSASVFLMQNMDHVRAVLNAVNVAPKEAPEADFSRIREWNLNHQAHLFRQTIVYSHAPDAQLNNVLNRSCHNWAGAVRLLPHYDVDSENTPAMCNVVPSIKQIFQRIDAPAQVGSCPLAKEADVRFEYFAKHIVQPLLDHPTKHTMVFVPSYFDFVRVRNLFAEHKKLINVVAISEYSTDAQISRARTHFFHGRINVFLVSERFHFYKQYRIRGVHQIFWYAPPSLGPFYAEVLNAMGATDEADAESLKSVVLFSPWDALRVQQITGHKRASRMTRSGTDAKSIYMFC</sequence>
<dbReference type="GO" id="GO:0034511">
    <property type="term" value="F:U3 snoRNA binding"/>
    <property type="evidence" value="ECO:0007669"/>
    <property type="project" value="InterPro"/>
</dbReference>
<evidence type="ECO:0000259" key="6">
    <source>
        <dbReference type="Pfam" id="PF22916"/>
    </source>
</evidence>
<evidence type="ECO:0000256" key="3">
    <source>
        <dbReference type="ARBA" id="ARBA00023242"/>
    </source>
</evidence>
<dbReference type="OrthoDB" id="10264378at2759"/>
<evidence type="ECO:0000259" key="5">
    <source>
        <dbReference type="Pfam" id="PF06862"/>
    </source>
</evidence>
<dbReference type="STRING" id="1202772.A0A1V9Z0M6"/>
<evidence type="ECO:0000313" key="7">
    <source>
        <dbReference type="EMBL" id="OQR91535.1"/>
    </source>
</evidence>
<dbReference type="GO" id="GO:0019843">
    <property type="term" value="F:rRNA binding"/>
    <property type="evidence" value="ECO:0007669"/>
    <property type="project" value="TreeGrafter"/>
</dbReference>
<comment type="subcellular location">
    <subcellularLocation>
        <location evidence="1">Nucleus</location>
        <location evidence="1">Nucleolus</location>
    </subcellularLocation>
</comment>
<dbReference type="PANTHER" id="PTHR12933">
    <property type="entry name" value="ORF PROTEIN-RELATED"/>
    <property type="match status" value="1"/>
</dbReference>
<evidence type="ECO:0000256" key="1">
    <source>
        <dbReference type="ARBA" id="ARBA00004604"/>
    </source>
</evidence>
<feature type="domain" description="UTP25 NTP hydrolase-like" evidence="6">
    <location>
        <begin position="288"/>
        <end position="348"/>
    </location>
</feature>
<evidence type="ECO:0000313" key="8">
    <source>
        <dbReference type="Proteomes" id="UP000243579"/>
    </source>
</evidence>
<feature type="region of interest" description="Disordered" evidence="4">
    <location>
        <begin position="1"/>
        <end position="55"/>
    </location>
</feature>
<protein>
    <submittedName>
        <fullName evidence="7">Digestive organ expansion factor</fullName>
    </submittedName>
</protein>
<dbReference type="InterPro" id="IPR010678">
    <property type="entry name" value="UTP25"/>
</dbReference>
<dbReference type="EMBL" id="JNBR01000519">
    <property type="protein sequence ID" value="OQR91535.1"/>
    <property type="molecule type" value="Genomic_DNA"/>
</dbReference>
<feature type="domain" description="UTP25 C-terminal" evidence="5">
    <location>
        <begin position="584"/>
        <end position="771"/>
    </location>
</feature>
<feature type="region of interest" description="Disordered" evidence="4">
    <location>
        <begin position="73"/>
        <end position="114"/>
    </location>
</feature>
<dbReference type="PANTHER" id="PTHR12933:SF0">
    <property type="entry name" value="U3 SMALL NUCLEOLAR RNA-ASSOCIATED PROTEIN 25 HOMOLOG"/>
    <property type="match status" value="1"/>
</dbReference>
<feature type="domain" description="UTP25 NTP hydrolase-like" evidence="6">
    <location>
        <begin position="359"/>
        <end position="568"/>
    </location>
</feature>
<feature type="compositionally biased region" description="Basic residues" evidence="4">
    <location>
        <begin position="1"/>
        <end position="15"/>
    </location>
</feature>
<dbReference type="Pfam" id="PF06862">
    <property type="entry name" value="Utp25_C"/>
    <property type="match status" value="1"/>
</dbReference>
<dbReference type="GO" id="GO:0032040">
    <property type="term" value="C:small-subunit processome"/>
    <property type="evidence" value="ECO:0007669"/>
    <property type="project" value="TreeGrafter"/>
</dbReference>
<dbReference type="InterPro" id="IPR053940">
    <property type="entry name" value="UTP25_NTPase-like"/>
</dbReference>
<dbReference type="GO" id="GO:0000462">
    <property type="term" value="P:maturation of SSU-rRNA from tricistronic rRNA transcript (SSU-rRNA, 5.8S rRNA, LSU-rRNA)"/>
    <property type="evidence" value="ECO:0007669"/>
    <property type="project" value="TreeGrafter"/>
</dbReference>